<organism evidence="1 2">
    <name type="scientific">Rhodocytophaga aerolata</name>
    <dbReference type="NCBI Taxonomy" id="455078"/>
    <lineage>
        <taxon>Bacteria</taxon>
        <taxon>Pseudomonadati</taxon>
        <taxon>Bacteroidota</taxon>
        <taxon>Cytophagia</taxon>
        <taxon>Cytophagales</taxon>
        <taxon>Rhodocytophagaceae</taxon>
        <taxon>Rhodocytophaga</taxon>
    </lineage>
</organism>
<gene>
    <name evidence="1" type="ORF">Q0590_34975</name>
</gene>
<evidence type="ECO:0000313" key="2">
    <source>
        <dbReference type="Proteomes" id="UP001168528"/>
    </source>
</evidence>
<name>A0ABT8RHH1_9BACT</name>
<reference evidence="1" key="1">
    <citation type="submission" date="2023-07" db="EMBL/GenBank/DDBJ databases">
        <title>The genome sequence of Rhodocytophaga aerolata KACC 12507.</title>
        <authorList>
            <person name="Zhang X."/>
        </authorList>
    </citation>
    <scope>NUCLEOTIDE SEQUENCE</scope>
    <source>
        <strain evidence="1">KACC 12507</strain>
    </source>
</reference>
<proteinExistence type="predicted"/>
<dbReference type="RefSeq" id="WP_302042326.1">
    <property type="nucleotide sequence ID" value="NZ_JAUKPO010000065.1"/>
</dbReference>
<sequence length="139" mass="15811">MKNFIPFISLFVYIVSFGTDGFSQTLSHTLPDQSANSTKMPQTSTSMHLAATVFQASDDPFSIRIHLENYGQGKVSIKLKSSTTLLHKEVIEHKTYARRYNMYNLPAGEYQIELKNEKQIYTKTVSIKNENGMRVLSII</sequence>
<protein>
    <recommendedName>
        <fullName evidence="3">Por secretion system C-terminal sorting domain-containing protein</fullName>
    </recommendedName>
</protein>
<accession>A0ABT8RHH1</accession>
<comment type="caution">
    <text evidence="1">The sequence shown here is derived from an EMBL/GenBank/DDBJ whole genome shotgun (WGS) entry which is preliminary data.</text>
</comment>
<evidence type="ECO:0008006" key="3">
    <source>
        <dbReference type="Google" id="ProtNLM"/>
    </source>
</evidence>
<dbReference type="EMBL" id="JAUKPO010000065">
    <property type="protein sequence ID" value="MDO1451529.1"/>
    <property type="molecule type" value="Genomic_DNA"/>
</dbReference>
<evidence type="ECO:0000313" key="1">
    <source>
        <dbReference type="EMBL" id="MDO1451529.1"/>
    </source>
</evidence>
<dbReference type="Proteomes" id="UP001168528">
    <property type="component" value="Unassembled WGS sequence"/>
</dbReference>
<keyword evidence="2" id="KW-1185">Reference proteome</keyword>